<evidence type="ECO:0000256" key="2">
    <source>
        <dbReference type="ARBA" id="ARBA00023125"/>
    </source>
</evidence>
<evidence type="ECO:0000256" key="3">
    <source>
        <dbReference type="ARBA" id="ARBA00023163"/>
    </source>
</evidence>
<keyword evidence="3" id="KW-0804">Transcription</keyword>
<dbReference type="Gene3D" id="1.10.10.10">
    <property type="entry name" value="Winged helix-like DNA-binding domain superfamily/Winged helix DNA-binding domain"/>
    <property type="match status" value="1"/>
</dbReference>
<sequence>MWSGTVETKNVKSLERSTYHLLKRAAQHAANLHSEKVGKHGLTQRQYAVLAAVDENEGISQTSLVELTSIDRSTLADMVGRLIAQGYVRRKRDKKDARRNVLKLTAAGKRGLQTVGPDIASVDRKLTHLIPKEHRKSFRAALKILAGHSNN</sequence>
<dbReference type="AlphaFoldDB" id="A0A3B0RUL1"/>
<gene>
    <name evidence="5" type="ORF">MNBD_ALPHA08-1281</name>
</gene>
<dbReference type="GO" id="GO:0003700">
    <property type="term" value="F:DNA-binding transcription factor activity"/>
    <property type="evidence" value="ECO:0007669"/>
    <property type="project" value="InterPro"/>
</dbReference>
<dbReference type="GO" id="GO:0003677">
    <property type="term" value="F:DNA binding"/>
    <property type="evidence" value="ECO:0007669"/>
    <property type="project" value="UniProtKB-KW"/>
</dbReference>
<dbReference type="InterPro" id="IPR036390">
    <property type="entry name" value="WH_DNA-bd_sf"/>
</dbReference>
<name>A0A3B0RUL1_9ZZZZ</name>
<feature type="domain" description="HTH marR-type" evidence="4">
    <location>
        <begin position="15"/>
        <end position="147"/>
    </location>
</feature>
<dbReference type="EMBL" id="UOEC01000121">
    <property type="protein sequence ID" value="VAV94821.1"/>
    <property type="molecule type" value="Genomic_DNA"/>
</dbReference>
<organism evidence="5">
    <name type="scientific">hydrothermal vent metagenome</name>
    <dbReference type="NCBI Taxonomy" id="652676"/>
    <lineage>
        <taxon>unclassified sequences</taxon>
        <taxon>metagenomes</taxon>
        <taxon>ecological metagenomes</taxon>
    </lineage>
</organism>
<dbReference type="PROSITE" id="PS50995">
    <property type="entry name" value="HTH_MARR_2"/>
    <property type="match status" value="1"/>
</dbReference>
<evidence type="ECO:0000256" key="1">
    <source>
        <dbReference type="ARBA" id="ARBA00023015"/>
    </source>
</evidence>
<dbReference type="InterPro" id="IPR000835">
    <property type="entry name" value="HTH_MarR-typ"/>
</dbReference>
<evidence type="ECO:0000313" key="5">
    <source>
        <dbReference type="EMBL" id="VAV94821.1"/>
    </source>
</evidence>
<keyword evidence="1" id="KW-0805">Transcription regulation</keyword>
<proteinExistence type="predicted"/>
<dbReference type="PANTHER" id="PTHR42756">
    <property type="entry name" value="TRANSCRIPTIONAL REGULATOR, MARR"/>
    <property type="match status" value="1"/>
</dbReference>
<accession>A0A3B0RUL1</accession>
<dbReference type="SUPFAM" id="SSF46785">
    <property type="entry name" value="Winged helix' DNA-binding domain"/>
    <property type="match status" value="1"/>
</dbReference>
<dbReference type="SMART" id="SM00347">
    <property type="entry name" value="HTH_MARR"/>
    <property type="match status" value="1"/>
</dbReference>
<keyword evidence="2" id="KW-0238">DNA-binding</keyword>
<protein>
    <submittedName>
        <fullName evidence="5">Transcriptional regulator, MarR family</fullName>
    </submittedName>
</protein>
<dbReference type="InterPro" id="IPR036388">
    <property type="entry name" value="WH-like_DNA-bd_sf"/>
</dbReference>
<dbReference type="Pfam" id="PF12802">
    <property type="entry name" value="MarR_2"/>
    <property type="match status" value="1"/>
</dbReference>
<reference evidence="5" key="1">
    <citation type="submission" date="2018-06" db="EMBL/GenBank/DDBJ databases">
        <authorList>
            <person name="Zhirakovskaya E."/>
        </authorList>
    </citation>
    <scope>NUCLEOTIDE SEQUENCE</scope>
</reference>
<dbReference type="PANTHER" id="PTHR42756:SF1">
    <property type="entry name" value="TRANSCRIPTIONAL REPRESSOR OF EMRAB OPERON"/>
    <property type="match status" value="1"/>
</dbReference>
<evidence type="ECO:0000259" key="4">
    <source>
        <dbReference type="PROSITE" id="PS50995"/>
    </source>
</evidence>